<accession>B7FJX1</accession>
<sequence>MFYLAPNQSEVKLFFGCDSTKLPRELQRNTIGCSEENKTSSVVALYDDDKNASLVSKNCRDEVINTRVENVVKGGIEESLRNGFRLNWIASDCNECNSTGGRCGFDKDVYNFKCYCTDRVHSAKCDTGLSLLIPLCDFFISIYNFLSNLVCVSYFFSCFSY</sequence>
<dbReference type="EMBL" id="BT052388">
    <property type="protein sequence ID" value="ACJ85050.1"/>
    <property type="molecule type" value="mRNA"/>
</dbReference>
<proteinExistence type="evidence at transcript level"/>
<keyword evidence="1" id="KW-0325">Glycoprotein</keyword>
<evidence type="ECO:0000259" key="2">
    <source>
        <dbReference type="Pfam" id="PF14380"/>
    </source>
</evidence>
<dbReference type="PANTHER" id="PTHR33138:SF27">
    <property type="entry name" value="WALL-ASSOCIATED RECEPTOR KINASE C-TERMINAL DOMAIN-CONTAINING PROTEIN"/>
    <property type="match status" value="1"/>
</dbReference>
<dbReference type="AlphaFoldDB" id="B7FJX1"/>
<dbReference type="InterPro" id="IPR032872">
    <property type="entry name" value="WAK_assoc_C"/>
</dbReference>
<organism evidence="3">
    <name type="scientific">Medicago truncatula</name>
    <name type="common">Barrel medic</name>
    <name type="synonym">Medicago tribuloides</name>
    <dbReference type="NCBI Taxonomy" id="3880"/>
    <lineage>
        <taxon>Eukaryota</taxon>
        <taxon>Viridiplantae</taxon>
        <taxon>Streptophyta</taxon>
        <taxon>Embryophyta</taxon>
        <taxon>Tracheophyta</taxon>
        <taxon>Spermatophyta</taxon>
        <taxon>Magnoliopsida</taxon>
        <taxon>eudicotyledons</taxon>
        <taxon>Gunneridae</taxon>
        <taxon>Pentapetalae</taxon>
        <taxon>rosids</taxon>
        <taxon>fabids</taxon>
        <taxon>Fabales</taxon>
        <taxon>Fabaceae</taxon>
        <taxon>Papilionoideae</taxon>
        <taxon>50 kb inversion clade</taxon>
        <taxon>NPAAA clade</taxon>
        <taxon>Hologalegina</taxon>
        <taxon>IRL clade</taxon>
        <taxon>Trifolieae</taxon>
        <taxon>Medicago</taxon>
    </lineage>
</organism>
<evidence type="ECO:0000313" key="3">
    <source>
        <dbReference type="EMBL" id="ACJ85050.1"/>
    </source>
</evidence>
<name>B7FJX1_MEDTR</name>
<feature type="domain" description="Wall-associated receptor kinase C-terminal" evidence="2">
    <location>
        <begin position="33"/>
        <end position="119"/>
    </location>
</feature>
<dbReference type="PANTHER" id="PTHR33138">
    <property type="entry name" value="OS01G0690200 PROTEIN"/>
    <property type="match status" value="1"/>
</dbReference>
<dbReference type="Pfam" id="PF14380">
    <property type="entry name" value="WAK_assoc"/>
    <property type="match status" value="1"/>
</dbReference>
<evidence type="ECO:0000256" key="1">
    <source>
        <dbReference type="ARBA" id="ARBA00023180"/>
    </source>
</evidence>
<reference evidence="3" key="1">
    <citation type="submission" date="2008-12" db="EMBL/GenBank/DDBJ databases">
        <title>Medicago truncatula full length cdna cloning project.</title>
        <authorList>
            <person name="Moskal W."/>
            <person name="Chan A."/>
            <person name="Cheung F."/>
            <person name="Xiao Y."/>
            <person name="Town C.D."/>
        </authorList>
    </citation>
    <scope>NUCLEOTIDE SEQUENCE</scope>
</reference>
<protein>
    <recommendedName>
        <fullName evidence="2">Wall-associated receptor kinase C-terminal domain-containing protein</fullName>
    </recommendedName>
</protein>